<evidence type="ECO:0000313" key="2">
    <source>
        <dbReference type="EMBL" id="KKN06930.1"/>
    </source>
</evidence>
<dbReference type="EMBL" id="LAZR01004628">
    <property type="protein sequence ID" value="KKN06930.1"/>
    <property type="molecule type" value="Genomic_DNA"/>
</dbReference>
<name>A0A0F9MHT1_9ZZZZ</name>
<comment type="caution">
    <text evidence="2">The sequence shown here is derived from an EMBL/GenBank/DDBJ whole genome shotgun (WGS) entry which is preliminary data.</text>
</comment>
<reference evidence="2" key="1">
    <citation type="journal article" date="2015" name="Nature">
        <title>Complex archaea that bridge the gap between prokaryotes and eukaryotes.</title>
        <authorList>
            <person name="Spang A."/>
            <person name="Saw J.H."/>
            <person name="Jorgensen S.L."/>
            <person name="Zaremba-Niedzwiedzka K."/>
            <person name="Martijn J."/>
            <person name="Lind A.E."/>
            <person name="van Eijk R."/>
            <person name="Schleper C."/>
            <person name="Guy L."/>
            <person name="Ettema T.J."/>
        </authorList>
    </citation>
    <scope>NUCLEOTIDE SEQUENCE</scope>
</reference>
<sequence>MFQEKVNEIIKDIEELEPYILELKYQLREINEDNTRYELLWKIKEECEKTKDLYRSLEIWSDEDQSDNYHHYLQQEIYYFEVCLKMLKDKHGASKIDLRHFLNIANLEYLYFIIKEKSLPADFIDSGFELGGFFANRRINLIVNNIINAQKNLRILLEYYNQEGTHKELFIYYELMGDLYIHIFCYIFQNGINLEDLIRKYLKNALFFYELSIWHKNQLEFLNPTTYFEGLHGWPSQGLFHNFYNEIGVSNVQNVREKKDNLENKYPLTQNEKEGLQLKLKRVIDEF</sequence>
<accession>A0A0F9MHT1</accession>
<proteinExistence type="predicted"/>
<keyword evidence="1" id="KW-0175">Coiled coil</keyword>
<protein>
    <submittedName>
        <fullName evidence="2">Uncharacterized protein</fullName>
    </submittedName>
</protein>
<organism evidence="2">
    <name type="scientific">marine sediment metagenome</name>
    <dbReference type="NCBI Taxonomy" id="412755"/>
    <lineage>
        <taxon>unclassified sequences</taxon>
        <taxon>metagenomes</taxon>
        <taxon>ecological metagenomes</taxon>
    </lineage>
</organism>
<evidence type="ECO:0000256" key="1">
    <source>
        <dbReference type="SAM" id="Coils"/>
    </source>
</evidence>
<dbReference type="AlphaFoldDB" id="A0A0F9MHT1"/>
<gene>
    <name evidence="2" type="ORF">LCGC14_1072310</name>
</gene>
<feature type="coiled-coil region" evidence="1">
    <location>
        <begin position="252"/>
        <end position="279"/>
    </location>
</feature>